<evidence type="ECO:0000259" key="10">
    <source>
        <dbReference type="PROSITE" id="PS50053"/>
    </source>
</evidence>
<dbReference type="SMART" id="SM00165">
    <property type="entry name" value="UBA"/>
    <property type="match status" value="1"/>
</dbReference>
<organism evidence="12 13">
    <name type="scientific">Sporothrix epigloea</name>
    <dbReference type="NCBI Taxonomy" id="1892477"/>
    <lineage>
        <taxon>Eukaryota</taxon>
        <taxon>Fungi</taxon>
        <taxon>Dikarya</taxon>
        <taxon>Ascomycota</taxon>
        <taxon>Pezizomycotina</taxon>
        <taxon>Sordariomycetes</taxon>
        <taxon>Sordariomycetidae</taxon>
        <taxon>Ophiostomatales</taxon>
        <taxon>Ophiostomataceae</taxon>
        <taxon>Sporothrix</taxon>
    </lineage>
</organism>
<proteinExistence type="inferred from homology"/>
<feature type="domain" description="Ubiquitin-like" evidence="10">
    <location>
        <begin position="1"/>
        <end position="57"/>
    </location>
</feature>
<feature type="region of interest" description="Disordered" evidence="8">
    <location>
        <begin position="60"/>
        <end position="97"/>
    </location>
</feature>
<dbReference type="Pfam" id="PF00240">
    <property type="entry name" value="ubiquitin"/>
    <property type="match status" value="1"/>
</dbReference>
<dbReference type="InterPro" id="IPR015940">
    <property type="entry name" value="UBA"/>
</dbReference>
<feature type="compositionally biased region" description="Low complexity" evidence="8">
    <location>
        <begin position="63"/>
        <end position="90"/>
    </location>
</feature>
<dbReference type="Proteomes" id="UP001642501">
    <property type="component" value="Unassembled WGS sequence"/>
</dbReference>
<evidence type="ECO:0000259" key="11">
    <source>
        <dbReference type="PROSITE" id="PS50175"/>
    </source>
</evidence>
<dbReference type="CDD" id="cd05479">
    <property type="entry name" value="RP_DDI"/>
    <property type="match status" value="1"/>
</dbReference>
<feature type="region of interest" description="Disordered" evidence="8">
    <location>
        <begin position="330"/>
        <end position="405"/>
    </location>
</feature>
<evidence type="ECO:0000256" key="8">
    <source>
        <dbReference type="SAM" id="MobiDB-lite"/>
    </source>
</evidence>
<dbReference type="SUPFAM" id="SSF46934">
    <property type="entry name" value="UBA-like"/>
    <property type="match status" value="1"/>
</dbReference>
<feature type="domain" description="Peptidase A2" evidence="11">
    <location>
        <begin position="210"/>
        <end position="289"/>
    </location>
</feature>
<dbReference type="SUPFAM" id="SSF54236">
    <property type="entry name" value="Ubiquitin-like"/>
    <property type="match status" value="1"/>
</dbReference>
<dbReference type="Gene3D" id="1.10.8.10">
    <property type="entry name" value="DNA helicase RuvA subunit, C-terminal domain"/>
    <property type="match status" value="1"/>
</dbReference>
<dbReference type="SUPFAM" id="SSF50630">
    <property type="entry name" value="Acid proteases"/>
    <property type="match status" value="1"/>
</dbReference>
<dbReference type="Pfam" id="PF09668">
    <property type="entry name" value="Asp_protease"/>
    <property type="match status" value="1"/>
</dbReference>
<protein>
    <recommendedName>
        <fullName evidence="4">DNA damage-inducible protein 1</fullName>
    </recommendedName>
</protein>
<dbReference type="PANTHER" id="PTHR12917">
    <property type="entry name" value="ASPARTYL PROTEASE DDI-RELATED"/>
    <property type="match status" value="1"/>
</dbReference>
<dbReference type="InterPro" id="IPR001995">
    <property type="entry name" value="Peptidase_A2_cat"/>
</dbReference>
<evidence type="ECO:0000256" key="1">
    <source>
        <dbReference type="ARBA" id="ARBA00003231"/>
    </source>
</evidence>
<dbReference type="InterPro" id="IPR001969">
    <property type="entry name" value="Aspartic_peptidase_AS"/>
</dbReference>
<keyword evidence="13" id="KW-1185">Reference proteome</keyword>
<dbReference type="EMBL" id="CAWUOM010000071">
    <property type="protein sequence ID" value="CAK7270379.1"/>
    <property type="molecule type" value="Genomic_DNA"/>
</dbReference>
<keyword evidence="6" id="KW-0064">Aspartyl protease</keyword>
<comment type="caution">
    <text evidence="12">The sequence shown here is derived from an EMBL/GenBank/DDBJ whole genome shotgun (WGS) entry which is preliminary data.</text>
</comment>
<dbReference type="InterPro" id="IPR009060">
    <property type="entry name" value="UBA-like_sf"/>
</dbReference>
<dbReference type="InterPro" id="IPR021109">
    <property type="entry name" value="Peptidase_aspartic_dom_sf"/>
</dbReference>
<sequence length="445" mass="47884">MTIETLQSSIEAETAIPPRVQLLYHDGKLVTEQSQTLQMLNITNGDMFALHIREVRNTGAGVSAGSRPSGQASSASAARGGDRGAATRQRQPGEPDPEVIRLQILGDPRLREEATRHNPSLAGVIDDPQLFAQFFYENHQREQRERDERQRQITELNRDPFNVEAQSRIAEIIRQERVMENLQDAMEHNPESFGRVQMLYVDVEVNGQKVKALVDSGAQATIMSPSCAETCGIMRLVDKRFAGVARGVGTATIIGRVHSAQIKIGTLFLPCSFTVMEGKSVDLLLGLDMLKRYQANINLAKQRLIIQDVEIPFLGEADIPKGWEEALAEEPTLEGPSGTTIGQRSGVVTGPEGDDDNVGGAGSGQPAASSTTFQGPSQQPLPEPPAQASTTPAMASAGGGGYPEDSIQQLMALGLSREAAVQSLQATDGNVLLAASLLFQEPNSP</sequence>
<evidence type="ECO:0000256" key="3">
    <source>
        <dbReference type="ARBA" id="ARBA00011128"/>
    </source>
</evidence>
<evidence type="ECO:0000259" key="9">
    <source>
        <dbReference type="PROSITE" id="PS50030"/>
    </source>
</evidence>
<evidence type="ECO:0000256" key="2">
    <source>
        <dbReference type="ARBA" id="ARBA00009136"/>
    </source>
</evidence>
<dbReference type="Gene3D" id="3.10.20.90">
    <property type="entry name" value="Phosphatidylinositol 3-kinase Catalytic Subunit, Chain A, domain 1"/>
    <property type="match status" value="1"/>
</dbReference>
<dbReference type="CDD" id="cd14309">
    <property type="entry name" value="UBA_scDdi1_like"/>
    <property type="match status" value="1"/>
</dbReference>
<name>A0ABP0DQ40_9PEZI</name>
<keyword evidence="5" id="KW-0645">Protease</keyword>
<evidence type="ECO:0000256" key="4">
    <source>
        <dbReference type="ARBA" id="ARBA00021491"/>
    </source>
</evidence>
<evidence type="ECO:0000256" key="7">
    <source>
        <dbReference type="ARBA" id="ARBA00022801"/>
    </source>
</evidence>
<comment type="function">
    <text evidence="1">Probable aspartic protease. May be involved in the regulation of exocytosis. Acts as a linker between the 19S proteasome and polyubiquitinated proteins via UBA domain interactions with ubiquitin for their subsequent degradation. Required for S-phase checkpoint control.</text>
</comment>
<accession>A0ABP0DQ40</accession>
<dbReference type="PANTHER" id="PTHR12917:SF1">
    <property type="entry name" value="AT13091P"/>
    <property type="match status" value="1"/>
</dbReference>
<dbReference type="InterPro" id="IPR019103">
    <property type="entry name" value="Peptidase_aspartic_DDI1-type"/>
</dbReference>
<dbReference type="Pfam" id="PF00627">
    <property type="entry name" value="UBA"/>
    <property type="match status" value="1"/>
</dbReference>
<dbReference type="Gene3D" id="2.40.70.10">
    <property type="entry name" value="Acid Proteases"/>
    <property type="match status" value="1"/>
</dbReference>
<feature type="domain" description="UBA" evidence="9">
    <location>
        <begin position="401"/>
        <end position="441"/>
    </location>
</feature>
<evidence type="ECO:0000256" key="5">
    <source>
        <dbReference type="ARBA" id="ARBA00022670"/>
    </source>
</evidence>
<dbReference type="PROSITE" id="PS50030">
    <property type="entry name" value="UBA"/>
    <property type="match status" value="1"/>
</dbReference>
<dbReference type="PROSITE" id="PS50053">
    <property type="entry name" value="UBIQUITIN_2"/>
    <property type="match status" value="1"/>
</dbReference>
<dbReference type="InterPro" id="IPR029071">
    <property type="entry name" value="Ubiquitin-like_domsf"/>
</dbReference>
<evidence type="ECO:0000313" key="13">
    <source>
        <dbReference type="Proteomes" id="UP001642501"/>
    </source>
</evidence>
<dbReference type="InterPro" id="IPR000626">
    <property type="entry name" value="Ubiquitin-like_dom"/>
</dbReference>
<comment type="similarity">
    <text evidence="2">Belongs to the DDI1 family.</text>
</comment>
<gene>
    <name evidence="12" type="primary">DDI1</name>
    <name evidence="12" type="ORF">SEPCBS57363_004074</name>
</gene>
<evidence type="ECO:0000256" key="6">
    <source>
        <dbReference type="ARBA" id="ARBA00022750"/>
    </source>
</evidence>
<evidence type="ECO:0000313" key="12">
    <source>
        <dbReference type="EMBL" id="CAK7270379.1"/>
    </source>
</evidence>
<keyword evidence="7" id="KW-0378">Hydrolase</keyword>
<comment type="subunit">
    <text evidence="3">Binds ubiquitin and polyubiquitinated proteins.</text>
</comment>
<reference evidence="12 13" key="1">
    <citation type="submission" date="2024-01" db="EMBL/GenBank/DDBJ databases">
        <authorList>
            <person name="Allen C."/>
            <person name="Tagirdzhanova G."/>
        </authorList>
    </citation>
    <scope>NUCLEOTIDE SEQUENCE [LARGE SCALE GENOMIC DNA]</scope>
    <source>
        <strain evidence="12 13">CBS 573.63</strain>
    </source>
</reference>
<dbReference type="PROSITE" id="PS50175">
    <property type="entry name" value="ASP_PROT_RETROV"/>
    <property type="match status" value="1"/>
</dbReference>
<dbReference type="PROSITE" id="PS00141">
    <property type="entry name" value="ASP_PROTEASE"/>
    <property type="match status" value="1"/>
</dbReference>